<evidence type="ECO:0000256" key="1">
    <source>
        <dbReference type="SAM" id="Phobius"/>
    </source>
</evidence>
<sequence>MNKHNIKRKAKVNGVSFSTFLIIIMSMLIVVILATIKIYLSNQIYYNSRRVNYIEREVSALKEEHAMLVNQVQKQKFKNRVSDTIFLIDDGSGSEF</sequence>
<organism evidence="2">
    <name type="scientific">hydrothermal vent metagenome</name>
    <dbReference type="NCBI Taxonomy" id="652676"/>
    <lineage>
        <taxon>unclassified sequences</taxon>
        <taxon>metagenomes</taxon>
        <taxon>ecological metagenomes</taxon>
    </lineage>
</organism>
<keyword evidence="1" id="KW-0812">Transmembrane</keyword>
<reference evidence="2" key="1">
    <citation type="submission" date="2016-10" db="EMBL/GenBank/DDBJ databases">
        <authorList>
            <person name="de Groot N.N."/>
        </authorList>
    </citation>
    <scope>NUCLEOTIDE SEQUENCE</scope>
</reference>
<proteinExistence type="predicted"/>
<dbReference type="AlphaFoldDB" id="A0A1W1B9A0"/>
<protein>
    <submittedName>
        <fullName evidence="2">Uncharacterized protein</fullName>
    </submittedName>
</protein>
<dbReference type="EMBL" id="FPHC01000006">
    <property type="protein sequence ID" value="SFV50025.1"/>
    <property type="molecule type" value="Genomic_DNA"/>
</dbReference>
<accession>A0A1W1B9A0</accession>
<name>A0A1W1B9A0_9ZZZZ</name>
<evidence type="ECO:0000313" key="2">
    <source>
        <dbReference type="EMBL" id="SFV50025.1"/>
    </source>
</evidence>
<keyword evidence="1" id="KW-1133">Transmembrane helix</keyword>
<gene>
    <name evidence="2" type="ORF">MNB_SV-6-396</name>
</gene>
<feature type="transmembrane region" description="Helical" evidence="1">
    <location>
        <begin position="20"/>
        <end position="40"/>
    </location>
</feature>
<keyword evidence="1" id="KW-0472">Membrane</keyword>